<dbReference type="PROSITE" id="PS00086">
    <property type="entry name" value="CYTOCHROME_P450"/>
    <property type="match status" value="1"/>
</dbReference>
<comment type="subcellular location">
    <subcellularLocation>
        <location evidence="2">Endoplasmic reticulum membrane</location>
    </subcellularLocation>
</comment>
<evidence type="ECO:0000313" key="13">
    <source>
        <dbReference type="Proteomes" id="UP000827092"/>
    </source>
</evidence>
<feature type="binding site" description="axial binding residue" evidence="9">
    <location>
        <position position="482"/>
    </location>
    <ligand>
        <name>heme</name>
        <dbReference type="ChEBI" id="CHEBI:30413"/>
    </ligand>
    <ligandPart>
        <name>Fe</name>
        <dbReference type="ChEBI" id="CHEBI:18248"/>
    </ligandPart>
</feature>
<dbReference type="GO" id="GO:0005506">
    <property type="term" value="F:iron ion binding"/>
    <property type="evidence" value="ECO:0007669"/>
    <property type="project" value="InterPro"/>
</dbReference>
<evidence type="ECO:0000256" key="5">
    <source>
        <dbReference type="ARBA" id="ARBA00022824"/>
    </source>
</evidence>
<keyword evidence="11" id="KW-0812">Transmembrane</keyword>
<dbReference type="PANTHER" id="PTHR24291">
    <property type="entry name" value="CYTOCHROME P450 FAMILY 4"/>
    <property type="match status" value="1"/>
</dbReference>
<dbReference type="PRINTS" id="PR00385">
    <property type="entry name" value="P450"/>
</dbReference>
<dbReference type="Pfam" id="PF00067">
    <property type="entry name" value="p450"/>
    <property type="match status" value="2"/>
</dbReference>
<dbReference type="SUPFAM" id="SSF48264">
    <property type="entry name" value="Cytochrome P450"/>
    <property type="match status" value="1"/>
</dbReference>
<dbReference type="CDD" id="cd20628">
    <property type="entry name" value="CYP4"/>
    <property type="match status" value="1"/>
</dbReference>
<evidence type="ECO:0000256" key="10">
    <source>
        <dbReference type="RuleBase" id="RU000461"/>
    </source>
</evidence>
<dbReference type="GO" id="GO:0016705">
    <property type="term" value="F:oxidoreductase activity, acting on paired donors, with incorporation or reduction of molecular oxygen"/>
    <property type="evidence" value="ECO:0007669"/>
    <property type="project" value="InterPro"/>
</dbReference>
<evidence type="ECO:0000256" key="4">
    <source>
        <dbReference type="ARBA" id="ARBA00022617"/>
    </source>
</evidence>
<dbReference type="InterPro" id="IPR036396">
    <property type="entry name" value="Cyt_P450_sf"/>
</dbReference>
<comment type="cofactor">
    <cofactor evidence="1 9">
        <name>heme</name>
        <dbReference type="ChEBI" id="CHEBI:30413"/>
    </cofactor>
</comment>
<keyword evidence="7 10" id="KW-0503">Monooxygenase</keyword>
<dbReference type="GO" id="GO:0005789">
    <property type="term" value="C:endoplasmic reticulum membrane"/>
    <property type="evidence" value="ECO:0007669"/>
    <property type="project" value="UniProtKB-SubCell"/>
</dbReference>
<evidence type="ECO:0000256" key="8">
    <source>
        <dbReference type="ARBA" id="ARBA00023136"/>
    </source>
</evidence>
<gene>
    <name evidence="12" type="ORF">JTE90_006346</name>
</gene>
<name>A0AAV6VY64_9ARAC</name>
<keyword evidence="4 9" id="KW-0349">Heme</keyword>
<keyword evidence="10" id="KW-0560">Oxidoreductase</keyword>
<evidence type="ECO:0000256" key="11">
    <source>
        <dbReference type="SAM" id="Phobius"/>
    </source>
</evidence>
<comment type="caution">
    <text evidence="12">The sequence shown here is derived from an EMBL/GenBank/DDBJ whole genome shotgun (WGS) entry which is preliminary data.</text>
</comment>
<evidence type="ECO:0000256" key="6">
    <source>
        <dbReference type="ARBA" id="ARBA00023004"/>
    </source>
</evidence>
<evidence type="ECO:0000256" key="2">
    <source>
        <dbReference type="ARBA" id="ARBA00004586"/>
    </source>
</evidence>
<dbReference type="AlphaFoldDB" id="A0AAV6VY64"/>
<reference evidence="12 13" key="1">
    <citation type="journal article" date="2022" name="Nat. Ecol. Evol.">
        <title>A masculinizing supergene underlies an exaggerated male reproductive morph in a spider.</title>
        <authorList>
            <person name="Hendrickx F."/>
            <person name="De Corte Z."/>
            <person name="Sonet G."/>
            <person name="Van Belleghem S.M."/>
            <person name="Kostlbacher S."/>
            <person name="Vangestel C."/>
        </authorList>
    </citation>
    <scope>NUCLEOTIDE SEQUENCE [LARGE SCALE GENOMIC DNA]</scope>
    <source>
        <strain evidence="12">W744_W776</strain>
    </source>
</reference>
<feature type="transmembrane region" description="Helical" evidence="11">
    <location>
        <begin position="33"/>
        <end position="52"/>
    </location>
</feature>
<keyword evidence="11" id="KW-1133">Transmembrane helix</keyword>
<evidence type="ECO:0008006" key="14">
    <source>
        <dbReference type="Google" id="ProtNLM"/>
    </source>
</evidence>
<dbReference type="InterPro" id="IPR002401">
    <property type="entry name" value="Cyt_P450_E_grp-I"/>
</dbReference>
<dbReference type="EMBL" id="JAFNEN010000013">
    <property type="protein sequence ID" value="KAG8200762.1"/>
    <property type="molecule type" value="Genomic_DNA"/>
</dbReference>
<comment type="similarity">
    <text evidence="3 10">Belongs to the cytochrome P450 family.</text>
</comment>
<dbReference type="GO" id="GO:0004497">
    <property type="term" value="F:monooxygenase activity"/>
    <property type="evidence" value="ECO:0007669"/>
    <property type="project" value="UniProtKB-KW"/>
</dbReference>
<dbReference type="PRINTS" id="PR00463">
    <property type="entry name" value="EP450I"/>
</dbReference>
<proteinExistence type="inferred from homology"/>
<protein>
    <recommendedName>
        <fullName evidence="14">Cytochrome P450</fullName>
    </recommendedName>
</protein>
<dbReference type="InterPro" id="IPR050196">
    <property type="entry name" value="Cytochrome_P450_Monoox"/>
</dbReference>
<dbReference type="Gene3D" id="1.10.630.10">
    <property type="entry name" value="Cytochrome P450"/>
    <property type="match status" value="1"/>
</dbReference>
<organism evidence="12 13">
    <name type="scientific">Oedothorax gibbosus</name>
    <dbReference type="NCBI Taxonomy" id="931172"/>
    <lineage>
        <taxon>Eukaryota</taxon>
        <taxon>Metazoa</taxon>
        <taxon>Ecdysozoa</taxon>
        <taxon>Arthropoda</taxon>
        <taxon>Chelicerata</taxon>
        <taxon>Arachnida</taxon>
        <taxon>Araneae</taxon>
        <taxon>Araneomorphae</taxon>
        <taxon>Entelegynae</taxon>
        <taxon>Araneoidea</taxon>
        <taxon>Linyphiidae</taxon>
        <taxon>Erigoninae</taxon>
        <taxon>Oedothorax</taxon>
    </lineage>
</organism>
<evidence type="ECO:0000313" key="12">
    <source>
        <dbReference type="EMBL" id="KAG8200762.1"/>
    </source>
</evidence>
<evidence type="ECO:0000256" key="9">
    <source>
        <dbReference type="PIRSR" id="PIRSR602401-1"/>
    </source>
</evidence>
<accession>A0AAV6VY64</accession>
<evidence type="ECO:0000256" key="7">
    <source>
        <dbReference type="ARBA" id="ARBA00023033"/>
    </source>
</evidence>
<keyword evidence="5" id="KW-0256">Endoplasmic reticulum</keyword>
<dbReference type="Proteomes" id="UP000827092">
    <property type="component" value="Unassembled WGS sequence"/>
</dbReference>
<keyword evidence="8 11" id="KW-0472">Membrane</keyword>
<sequence>MYFFVAVLGSASELLISKNPDWDRVLPDYNWKLWVWVLCVVLLGGPVLKALVERRRKTNMLWKLPGCNVNHLLLYLAIAKSVVLNNQIKTNILSFQVLCGSTVLFYREKLWRMWIGFKPLVICFKPESVEVILNSNTILKKTFMYEFLNYWFKEGLITSSGSKWRVRRKLLTPAFHFRILGDFQPVIDEQSRVLTSLLPVGQILDIVQPVTLCTLDILCETAMGIKIDAQRKNSKYIEALKVASEQFSDRVMKPWVWSDMVYYLTPDGRNYKKSVRTMLQFTSSVIRERKQELLIQRKLKIEEEDKSEEENGKRKRKAFLDLLLDLHINDGVLTERDIREEVDTFMFAGHDTTAMGISWALYNIGLLPDVQARIHEELDRIFGEDRDRPVTTQDVREMKYLECVLKTKNFISKPGFYFIFCPQDGHTIPAGTTCMLATFMLHRNPEIFPDPEVFDPDRFLPENCSGRHPFAYVPFSAGPRNCIGQRFAMLEEKTVVANVLRKFRVESLDRRDKLRLTAEMVLRNDGPLRMQVHRRN</sequence>
<keyword evidence="13" id="KW-1185">Reference proteome</keyword>
<dbReference type="PANTHER" id="PTHR24291:SF189">
    <property type="entry name" value="CYTOCHROME P450 4C3-RELATED"/>
    <property type="match status" value="1"/>
</dbReference>
<keyword evidence="9 10" id="KW-0479">Metal-binding</keyword>
<dbReference type="InterPro" id="IPR017972">
    <property type="entry name" value="Cyt_P450_CS"/>
</dbReference>
<evidence type="ECO:0000256" key="3">
    <source>
        <dbReference type="ARBA" id="ARBA00010617"/>
    </source>
</evidence>
<dbReference type="GO" id="GO:0020037">
    <property type="term" value="F:heme binding"/>
    <property type="evidence" value="ECO:0007669"/>
    <property type="project" value="InterPro"/>
</dbReference>
<keyword evidence="6 9" id="KW-0408">Iron</keyword>
<evidence type="ECO:0000256" key="1">
    <source>
        <dbReference type="ARBA" id="ARBA00001971"/>
    </source>
</evidence>
<dbReference type="InterPro" id="IPR001128">
    <property type="entry name" value="Cyt_P450"/>
</dbReference>